<name>A0A0G4GHR0_9ALVE</name>
<feature type="region of interest" description="Disordered" evidence="1">
    <location>
        <begin position="439"/>
        <end position="557"/>
    </location>
</feature>
<gene>
    <name evidence="2" type="ORF">Cvel_21928</name>
</gene>
<dbReference type="EMBL" id="CDMZ01001219">
    <property type="protein sequence ID" value="CEM29240.1"/>
    <property type="molecule type" value="Genomic_DNA"/>
</dbReference>
<protein>
    <submittedName>
        <fullName evidence="2">Uncharacterized protein</fullName>
    </submittedName>
</protein>
<feature type="compositionally biased region" description="Basic and acidic residues" evidence="1">
    <location>
        <begin position="597"/>
        <end position="608"/>
    </location>
</feature>
<feature type="compositionally biased region" description="Basic and acidic residues" evidence="1">
    <location>
        <begin position="333"/>
        <end position="349"/>
    </location>
</feature>
<feature type="compositionally biased region" description="Basic and acidic residues" evidence="1">
    <location>
        <begin position="490"/>
        <end position="500"/>
    </location>
</feature>
<feature type="compositionally biased region" description="Basic and acidic residues" evidence="1">
    <location>
        <begin position="688"/>
        <end position="698"/>
    </location>
</feature>
<evidence type="ECO:0000313" key="2">
    <source>
        <dbReference type="EMBL" id="CEM29240.1"/>
    </source>
</evidence>
<accession>A0A0G4GHR0</accession>
<feature type="compositionally biased region" description="Basic and acidic residues" evidence="1">
    <location>
        <begin position="658"/>
        <end position="677"/>
    </location>
</feature>
<organism evidence="2">
    <name type="scientific">Chromera velia CCMP2878</name>
    <dbReference type="NCBI Taxonomy" id="1169474"/>
    <lineage>
        <taxon>Eukaryota</taxon>
        <taxon>Sar</taxon>
        <taxon>Alveolata</taxon>
        <taxon>Colpodellida</taxon>
        <taxon>Chromeraceae</taxon>
        <taxon>Chromera</taxon>
    </lineage>
</organism>
<feature type="region of interest" description="Disordered" evidence="1">
    <location>
        <begin position="588"/>
        <end position="698"/>
    </location>
</feature>
<feature type="compositionally biased region" description="Basic and acidic residues" evidence="1">
    <location>
        <begin position="439"/>
        <end position="451"/>
    </location>
</feature>
<feature type="compositionally biased region" description="Polar residues" evidence="1">
    <location>
        <begin position="531"/>
        <end position="557"/>
    </location>
</feature>
<sequence>MIQRFKKPHTDPPLLAWLPGSVRIFKRDATLFAEFRRQSEVRTVGRGHQAKVRLLNYPHDQKKIEQMSADELWALCLFRERRREMNGWQGKNIWGWGLSDGLSLSPSLSGGRQGGDRDTILKIARRLAEVIGEGAPHTVSLILRHVAKAHIDDADTQEAILSALLPHLSGYSAQKLARTCLAIATLPPVTKGEVRREVMERISEELERMKGNLKPSSLARIAEAFAKEGNCPPQLPKLIGDTALEDGGWRLRKMENEQIQSLVFFVGRFRVFDSDLLLGLHRQLLLRVDSMDAALIVAALLSLSRLGKAGVAPLCEAVAERLLLGSAPAFSSRNREEGQTSGEGEDRNSTRIGIGSSSLSLSLSLSLCVEEGRQTRVPPLCVVFLRGCTRGSLEKLLGVCVWRLGMGELEEREALLLVSLLRVWICIRERDRGLLEEHSLEESGRREREELGGVGKVGQRGSRMTRTRAGEEEVGEEEEKASPCKKREKRGKETFHERSSIDTARCSSTSRKRGAKEEEEEGCLEERGTAASLSARQIDQDEQPNSGAQPVGSESIQACASTLKEKLNSRSESKGSADFLVRLFRHFSFSSPSGGKTLKEMNDGRDCSDTPDEVLTRRRKPNGLEQESGRSRPRQSVPAEDFGAVQQGPRFSESMGETQKENQAKNEEVDHHSDRRFQSKGVQPELLSEEKGKGPESQRVEALLEIQKFLVREGAYAYSGETLEA</sequence>
<dbReference type="VEuPathDB" id="CryptoDB:Cvel_21928"/>
<reference evidence="2" key="1">
    <citation type="submission" date="2014-11" db="EMBL/GenBank/DDBJ databases">
        <authorList>
            <person name="Otto D Thomas"/>
            <person name="Naeem Raeece"/>
        </authorList>
    </citation>
    <scope>NUCLEOTIDE SEQUENCE</scope>
</reference>
<feature type="region of interest" description="Disordered" evidence="1">
    <location>
        <begin position="332"/>
        <end position="352"/>
    </location>
</feature>
<proteinExistence type="predicted"/>
<evidence type="ECO:0000256" key="1">
    <source>
        <dbReference type="SAM" id="MobiDB-lite"/>
    </source>
</evidence>
<dbReference type="AlphaFoldDB" id="A0A0G4GHR0"/>